<proteinExistence type="predicted"/>
<keyword evidence="2" id="KW-0378">Hydrolase</keyword>
<dbReference type="PRINTS" id="PR00111">
    <property type="entry name" value="ABHYDROLASE"/>
</dbReference>
<gene>
    <name evidence="2" type="ORF">KME07_15145</name>
</gene>
<dbReference type="PANTHER" id="PTHR46438">
    <property type="entry name" value="ALPHA/BETA-HYDROLASES SUPERFAMILY PROTEIN"/>
    <property type="match status" value="1"/>
</dbReference>
<dbReference type="Pfam" id="PF00561">
    <property type="entry name" value="Abhydrolase_1"/>
    <property type="match status" value="1"/>
</dbReference>
<organism evidence="2 3">
    <name type="scientific">Pegethrix bostrychoides GSE-TBD4-15B</name>
    <dbReference type="NCBI Taxonomy" id="2839662"/>
    <lineage>
        <taxon>Bacteria</taxon>
        <taxon>Bacillati</taxon>
        <taxon>Cyanobacteriota</taxon>
        <taxon>Cyanophyceae</taxon>
        <taxon>Oculatellales</taxon>
        <taxon>Oculatellaceae</taxon>
        <taxon>Pegethrix</taxon>
    </lineage>
</organism>
<dbReference type="GO" id="GO:0016787">
    <property type="term" value="F:hydrolase activity"/>
    <property type="evidence" value="ECO:0007669"/>
    <property type="project" value="UniProtKB-KW"/>
</dbReference>
<feature type="domain" description="AB hydrolase-1" evidence="1">
    <location>
        <begin position="35"/>
        <end position="267"/>
    </location>
</feature>
<dbReference type="PANTHER" id="PTHR46438:SF2">
    <property type="entry name" value="ALPHA_BETA-HYDROLASES SUPERFAMILY PROTEIN"/>
    <property type="match status" value="1"/>
</dbReference>
<dbReference type="AlphaFoldDB" id="A0A951PC20"/>
<evidence type="ECO:0000259" key="1">
    <source>
        <dbReference type="Pfam" id="PF00561"/>
    </source>
</evidence>
<dbReference type="Proteomes" id="UP000707356">
    <property type="component" value="Unassembled WGS sequence"/>
</dbReference>
<reference evidence="2" key="2">
    <citation type="journal article" date="2022" name="Microbiol. Resour. Announc.">
        <title>Metagenome Sequencing to Explore Phylogenomics of Terrestrial Cyanobacteria.</title>
        <authorList>
            <person name="Ward R.D."/>
            <person name="Stajich J.E."/>
            <person name="Johansen J.R."/>
            <person name="Huntemann M."/>
            <person name="Clum A."/>
            <person name="Foster B."/>
            <person name="Foster B."/>
            <person name="Roux S."/>
            <person name="Palaniappan K."/>
            <person name="Varghese N."/>
            <person name="Mukherjee S."/>
            <person name="Reddy T.B.K."/>
            <person name="Daum C."/>
            <person name="Copeland A."/>
            <person name="Chen I.A."/>
            <person name="Ivanova N.N."/>
            <person name="Kyrpides N.C."/>
            <person name="Shapiro N."/>
            <person name="Eloe-Fadrosh E.A."/>
            <person name="Pietrasiak N."/>
        </authorList>
    </citation>
    <scope>NUCLEOTIDE SEQUENCE</scope>
    <source>
        <strain evidence="2">GSE-TBD4-15B</strain>
    </source>
</reference>
<evidence type="ECO:0000313" key="3">
    <source>
        <dbReference type="Proteomes" id="UP000707356"/>
    </source>
</evidence>
<sequence length="293" mass="32394">MLQPPGFDQSAISTSLGRLVYYQPKPAAVPDASGAMLFLHGFGGGSSAYEWSLVYPAFVPEYRVFAPDLLGWGRSEHLRRSYQIQDYLTIITELLERLCPTPAIVIASSLTAALTIRVAVARPELFKALILVAPSGLADFDQPYGNFFAQLVSTPLLNRFVYSAAIATNFGIRNFLENRQFARANRVTQEMVDAYLASAQQPDADFSAISFVRGDLCFDLAAYMPQITVPTAVLWGRESQFTPVDLGQRLVELNPRAIQKFTIVDDTGLTPHLELPAVTTGWIYHSLSLLKVR</sequence>
<protein>
    <submittedName>
        <fullName evidence="2">Alpha/beta hydrolase</fullName>
    </submittedName>
</protein>
<dbReference type="SUPFAM" id="SSF53474">
    <property type="entry name" value="alpha/beta-Hydrolases"/>
    <property type="match status" value="1"/>
</dbReference>
<dbReference type="InterPro" id="IPR000073">
    <property type="entry name" value="AB_hydrolase_1"/>
</dbReference>
<evidence type="ECO:0000313" key="2">
    <source>
        <dbReference type="EMBL" id="MBW4466759.1"/>
    </source>
</evidence>
<comment type="caution">
    <text evidence="2">The sequence shown here is derived from an EMBL/GenBank/DDBJ whole genome shotgun (WGS) entry which is preliminary data.</text>
</comment>
<dbReference type="EMBL" id="JAHHHV010000070">
    <property type="protein sequence ID" value="MBW4466759.1"/>
    <property type="molecule type" value="Genomic_DNA"/>
</dbReference>
<name>A0A951PC20_9CYAN</name>
<accession>A0A951PC20</accession>
<dbReference type="Gene3D" id="3.40.50.1820">
    <property type="entry name" value="alpha/beta hydrolase"/>
    <property type="match status" value="1"/>
</dbReference>
<dbReference type="InterPro" id="IPR029058">
    <property type="entry name" value="AB_hydrolase_fold"/>
</dbReference>
<reference evidence="2" key="1">
    <citation type="submission" date="2021-05" db="EMBL/GenBank/DDBJ databases">
        <authorList>
            <person name="Pietrasiak N."/>
            <person name="Ward R."/>
            <person name="Stajich J.E."/>
            <person name="Kurbessoian T."/>
        </authorList>
    </citation>
    <scope>NUCLEOTIDE SEQUENCE</scope>
    <source>
        <strain evidence="2">GSE-TBD4-15B</strain>
    </source>
</reference>